<dbReference type="Proteomes" id="UP000265703">
    <property type="component" value="Unassembled WGS sequence"/>
</dbReference>
<comment type="caution">
    <text evidence="1">The sequence shown here is derived from an EMBL/GenBank/DDBJ whole genome shotgun (WGS) entry which is preliminary data.</text>
</comment>
<name>A0A397SU25_9GLOM</name>
<evidence type="ECO:0000313" key="2">
    <source>
        <dbReference type="Proteomes" id="UP000265703"/>
    </source>
</evidence>
<gene>
    <name evidence="1" type="ORF">C1645_777254</name>
</gene>
<dbReference type="OrthoDB" id="2349523at2759"/>
<protein>
    <submittedName>
        <fullName evidence="1">Uncharacterized protein</fullName>
    </submittedName>
</protein>
<reference evidence="1 2" key="1">
    <citation type="submission" date="2018-06" db="EMBL/GenBank/DDBJ databases">
        <title>Comparative genomics reveals the genomic features of Rhizophagus irregularis, R. cerebriforme, R. diaphanum and Gigaspora rosea, and their symbiotic lifestyle signature.</title>
        <authorList>
            <person name="Morin E."/>
            <person name="San Clemente H."/>
            <person name="Chen E.C.H."/>
            <person name="De La Providencia I."/>
            <person name="Hainaut M."/>
            <person name="Kuo A."/>
            <person name="Kohler A."/>
            <person name="Murat C."/>
            <person name="Tang N."/>
            <person name="Roy S."/>
            <person name="Loubradou J."/>
            <person name="Henrissat B."/>
            <person name="Grigoriev I.V."/>
            <person name="Corradi N."/>
            <person name="Roux C."/>
            <person name="Martin F.M."/>
        </authorList>
    </citation>
    <scope>NUCLEOTIDE SEQUENCE [LARGE SCALE GENOMIC DNA]</scope>
    <source>
        <strain evidence="1 2">DAOM 227022</strain>
    </source>
</reference>
<evidence type="ECO:0000313" key="1">
    <source>
        <dbReference type="EMBL" id="RIA87457.1"/>
    </source>
</evidence>
<dbReference type="STRING" id="658196.A0A397SU25"/>
<keyword evidence="2" id="KW-1185">Reference proteome</keyword>
<feature type="non-terminal residue" evidence="1">
    <location>
        <position position="396"/>
    </location>
</feature>
<accession>A0A397SU25</accession>
<proteinExistence type="predicted"/>
<dbReference type="AlphaFoldDB" id="A0A397SU25"/>
<sequence length="396" mass="46318">MEFTTSLIFTQSTGYCDFCLPRAYLVSYFEKFTAKPLISSYSYSRENYLSAIKDSFDQIQQLLDILIGREQTYLLIILRLIRLLVLIGINESTFATKVFNLFRYLNNKVSSKNIKKYLEEKSMTRLINVLSNDLKKTGCDSLIIVYYQLEEGMSRFYSLEKQGIIKLSYNSIKEFIFELLSQKTEGNEHMPVNSVTFEHSEQPSISEEAQEPTTEIQAWFHQIHDSPKAQEAAKKIQDWLRQVYKRINSRQTDYDPIPDKIYNDVVVFCQDITKKKKKKGGKAVNKYNILLRGQTVDIIVELIRLQGRMEASKNKLKKAIKCTSNINKIDRCLELEDELKYDHYEKVELALKTLSITENSSKHKKTNIKWLEDELQQAKDIRDQVREWINECNVAV</sequence>
<dbReference type="EMBL" id="QKYT01000307">
    <property type="protein sequence ID" value="RIA87457.1"/>
    <property type="molecule type" value="Genomic_DNA"/>
</dbReference>
<organism evidence="1 2">
    <name type="scientific">Glomus cerebriforme</name>
    <dbReference type="NCBI Taxonomy" id="658196"/>
    <lineage>
        <taxon>Eukaryota</taxon>
        <taxon>Fungi</taxon>
        <taxon>Fungi incertae sedis</taxon>
        <taxon>Mucoromycota</taxon>
        <taxon>Glomeromycotina</taxon>
        <taxon>Glomeromycetes</taxon>
        <taxon>Glomerales</taxon>
        <taxon>Glomeraceae</taxon>
        <taxon>Glomus</taxon>
    </lineage>
</organism>